<comment type="subcellular location">
    <subcellularLocation>
        <location evidence="1">Membrane</location>
        <topology evidence="1">Single-pass membrane protein</topology>
    </subcellularLocation>
</comment>
<keyword evidence="4 14" id="KW-0812">Transmembrane</keyword>
<evidence type="ECO:0000256" key="1">
    <source>
        <dbReference type="ARBA" id="ARBA00004167"/>
    </source>
</evidence>
<feature type="repeat" description="Filamin" evidence="11">
    <location>
        <begin position="528"/>
        <end position="562"/>
    </location>
</feature>
<dbReference type="GO" id="GO:0004674">
    <property type="term" value="F:protein serine/threonine kinase activity"/>
    <property type="evidence" value="ECO:0007669"/>
    <property type="project" value="UniProtKB-KW"/>
</dbReference>
<evidence type="ECO:0000256" key="5">
    <source>
        <dbReference type="ARBA" id="ARBA00022741"/>
    </source>
</evidence>
<accession>A0AAD2FZ83</accession>
<keyword evidence="3" id="KW-0808">Transferase</keyword>
<proteinExistence type="predicted"/>
<sequence length="1340" mass="148912">MRELLSSLCIALAALCFIPRSNSEYLDMEGWTADKHWAVGDINCTHGLREFNKHTQKRVYTVGVHAPSGIDKAWTEFNMTFETYLTEVVGKRFDPPIEFKMKPSEWPLLDWIDNAEDVDFMYSDTGLYSCIGTELGAQPLATTIASLESRGREYELDSYGGTILALASNTAVNTIEDLKDKVIAGQAFSVFAAGQSQFYVMHKAGLDYIMDPKQVIFTGNHDETVQGVLSGRWDVGFVPSGRAERTVDEATGEYIDSNIFKVIEPKIAIMNNGDLFPFLHSTPVFPEWPLFAKNEVDGIVSEEVAIAMMEFGAHKRVGKLMHQCVEDAETAEELELCNTMPPVYFDPAARCDTTRELAELAYHAGMEGHHSGMRPAKSHFQVRTMQQDAGFIIRDDTNGDWRCERASRTYFGITCPEGHYKIAEDKFDKHCDKKGLPCPEGATCYCRPCIKAYEVDVFPWDISVDGAVPEEHDRCDKMSLCGQVEQNEDVVFHAFDNMERSNATVTALVHLGQESRYLDVTRNAGGFNQYEFTFSHRKRGVAILEVFFDAVQIPESPFRIQVFDKECPIRGMVASEDGVCECSSSAIDIFGECVSEGVFAGIVSGICVLIGFVVALFYIAYKKKKNDEVWHVSVEELHFSHPVEIVGQGAFGVVLLAEYRGTKVAIKRVLPQKDKTKRSGSVASVGSVGAPSVSEGDEQEDIETGEAGGGAGGTTSGTTSGFGDLDFLNRLSFNARKRGGFGRLFRGHRKDDSSKYNLSILGSVSAGASISRGIATWLFPSCNETARRQEQFKEEMRLLSRLRHPCITTVMGAVMNGIEPMMVMEYMENGSLYDLLRNESFFMGGEIILQVIRDIAQGLRFLHSSKPAILHGDLKAKNILIDSRFRAKVCDFGLAVKGKNDLSGTLYWLAPEYLRRRSEYNSTCDIYSVGMILYEIYSRKTPYEGEPLRKVLRKVCDPRINYRPAVPGTCPKRMTEIMTRCWSSDASYRHHAKDLDMIFGEMTSRDADPLLEETNTRVRTEVATGDMLYKVFPKKVADKLRHGEKVEPENHDNVTIFFSDIVRFTDISRALSAVKVCNMLDRLYMAFDELSTKHGVFKVETIGDAWMGVTNLEGNQEGSHAKRVAEFAIDAVQAAGKVLIDEDDPTAGYIHIRVGFHSGPVVSNVIGSLNPRYGLFGDTVNTASRMESLSVSGRIHCSDAAAKLLKEQAPGLPLYKRGKVAVKGKGNMVTHWVGKGDNAPVAAGHFDEPRPLVNFNEKLQILTSPPPNTGKIFRSPAAVTPKHHDEIAMNHPSRRTTMTGATKYAREIPTASEVHKPIEVHKSPMVQATPVISFQRSLSQ</sequence>
<feature type="chain" id="PRO_5042204950" description="guanylate cyclase" evidence="15">
    <location>
        <begin position="24"/>
        <end position="1340"/>
    </location>
</feature>
<keyword evidence="5 12" id="KW-0547">Nucleotide-binding</keyword>
<evidence type="ECO:0000256" key="9">
    <source>
        <dbReference type="ARBA" id="ARBA00023239"/>
    </source>
</evidence>
<evidence type="ECO:0000313" key="18">
    <source>
        <dbReference type="EMBL" id="CAJ1957991.1"/>
    </source>
</evidence>
<keyword evidence="19" id="KW-1185">Reference proteome</keyword>
<evidence type="ECO:0000259" key="17">
    <source>
        <dbReference type="PROSITE" id="PS50125"/>
    </source>
</evidence>
<dbReference type="EC" id="4.6.1.2" evidence="2"/>
<evidence type="ECO:0000256" key="14">
    <source>
        <dbReference type="SAM" id="Phobius"/>
    </source>
</evidence>
<dbReference type="SMART" id="SM00044">
    <property type="entry name" value="CYCc"/>
    <property type="match status" value="1"/>
</dbReference>
<dbReference type="InterPro" id="IPR001245">
    <property type="entry name" value="Ser-Thr/Tyr_kinase_cat_dom"/>
</dbReference>
<dbReference type="GO" id="GO:0004016">
    <property type="term" value="F:adenylate cyclase activity"/>
    <property type="evidence" value="ECO:0007669"/>
    <property type="project" value="TreeGrafter"/>
</dbReference>
<feature type="compositionally biased region" description="Acidic residues" evidence="13">
    <location>
        <begin position="695"/>
        <end position="704"/>
    </location>
</feature>
<evidence type="ECO:0000256" key="12">
    <source>
        <dbReference type="PROSITE-ProRule" id="PRU10141"/>
    </source>
</evidence>
<dbReference type="PROSITE" id="PS00108">
    <property type="entry name" value="PROTEIN_KINASE_ST"/>
    <property type="match status" value="1"/>
</dbReference>
<dbReference type="FunFam" id="3.30.70.1230:FF:000030">
    <property type="entry name" value="Si:ch211-215j19.12"/>
    <property type="match status" value="1"/>
</dbReference>
<dbReference type="PANTHER" id="PTHR11920">
    <property type="entry name" value="GUANYLYL CYCLASE"/>
    <property type="match status" value="1"/>
</dbReference>
<evidence type="ECO:0000256" key="3">
    <source>
        <dbReference type="ARBA" id="ARBA00022527"/>
    </source>
</evidence>
<protein>
    <recommendedName>
        <fullName evidence="2">guanylate cyclase</fullName>
        <ecNumber evidence="2">4.6.1.2</ecNumber>
    </recommendedName>
</protein>
<dbReference type="Gene3D" id="3.30.70.1230">
    <property type="entry name" value="Nucleotide cyclase"/>
    <property type="match status" value="1"/>
</dbReference>
<keyword evidence="9" id="KW-0456">Lyase</keyword>
<reference evidence="18" key="1">
    <citation type="submission" date="2023-08" db="EMBL/GenBank/DDBJ databases">
        <authorList>
            <person name="Audoor S."/>
            <person name="Bilcke G."/>
        </authorList>
    </citation>
    <scope>NUCLEOTIDE SEQUENCE</scope>
</reference>
<dbReference type="Pfam" id="PF00211">
    <property type="entry name" value="Guanylate_cyc"/>
    <property type="match status" value="1"/>
</dbReference>
<dbReference type="GO" id="GO:0005524">
    <property type="term" value="F:ATP binding"/>
    <property type="evidence" value="ECO:0007669"/>
    <property type="project" value="UniProtKB-UniRule"/>
</dbReference>
<dbReference type="CDD" id="cd07302">
    <property type="entry name" value="CHD"/>
    <property type="match status" value="1"/>
</dbReference>
<feature type="binding site" evidence="12">
    <location>
        <position position="667"/>
    </location>
    <ligand>
        <name>ATP</name>
        <dbReference type="ChEBI" id="CHEBI:30616"/>
    </ligand>
</feature>
<dbReference type="EMBL" id="CAKOGP040001958">
    <property type="protein sequence ID" value="CAJ1957991.1"/>
    <property type="molecule type" value="Genomic_DNA"/>
</dbReference>
<dbReference type="GO" id="GO:0004383">
    <property type="term" value="F:guanylate cyclase activity"/>
    <property type="evidence" value="ECO:0007669"/>
    <property type="project" value="UniProtKB-EC"/>
</dbReference>
<evidence type="ECO:0000256" key="10">
    <source>
        <dbReference type="ARBA" id="ARBA00023293"/>
    </source>
</evidence>
<dbReference type="InterPro" id="IPR029787">
    <property type="entry name" value="Nucleotide_cyclase"/>
</dbReference>
<gene>
    <name evidence="18" type="ORF">CYCCA115_LOCUS16978</name>
</gene>
<feature type="transmembrane region" description="Helical" evidence="14">
    <location>
        <begin position="598"/>
        <end position="621"/>
    </location>
</feature>
<evidence type="ECO:0000256" key="15">
    <source>
        <dbReference type="SAM" id="SignalP"/>
    </source>
</evidence>
<feature type="compositionally biased region" description="Gly residues" evidence="13">
    <location>
        <begin position="706"/>
        <end position="715"/>
    </location>
</feature>
<dbReference type="PROSITE" id="PS50011">
    <property type="entry name" value="PROTEIN_KINASE_DOM"/>
    <property type="match status" value="1"/>
</dbReference>
<keyword evidence="8 14" id="KW-0472">Membrane</keyword>
<evidence type="ECO:0000256" key="8">
    <source>
        <dbReference type="ARBA" id="ARBA00023136"/>
    </source>
</evidence>
<dbReference type="Proteomes" id="UP001295423">
    <property type="component" value="Unassembled WGS sequence"/>
</dbReference>
<organism evidence="18 19">
    <name type="scientific">Cylindrotheca closterium</name>
    <dbReference type="NCBI Taxonomy" id="2856"/>
    <lineage>
        <taxon>Eukaryota</taxon>
        <taxon>Sar</taxon>
        <taxon>Stramenopiles</taxon>
        <taxon>Ochrophyta</taxon>
        <taxon>Bacillariophyta</taxon>
        <taxon>Bacillariophyceae</taxon>
        <taxon>Bacillariophycidae</taxon>
        <taxon>Bacillariales</taxon>
        <taxon>Bacillariaceae</taxon>
        <taxon>Cylindrotheca</taxon>
    </lineage>
</organism>
<dbReference type="PANTHER" id="PTHR11920:SF335">
    <property type="entry name" value="GUANYLATE CYCLASE"/>
    <property type="match status" value="1"/>
</dbReference>
<dbReference type="InterPro" id="IPR017868">
    <property type="entry name" value="Filamin/ABP280_repeat-like"/>
</dbReference>
<dbReference type="PRINTS" id="PR00109">
    <property type="entry name" value="TYRKINASE"/>
</dbReference>
<dbReference type="PROSITE" id="PS00107">
    <property type="entry name" value="PROTEIN_KINASE_ATP"/>
    <property type="match status" value="1"/>
</dbReference>
<dbReference type="InterPro" id="IPR008271">
    <property type="entry name" value="Ser/Thr_kinase_AS"/>
</dbReference>
<dbReference type="InterPro" id="IPR001054">
    <property type="entry name" value="A/G_cyclase"/>
</dbReference>
<dbReference type="InterPro" id="IPR050401">
    <property type="entry name" value="Cyclic_nucleotide_synthase"/>
</dbReference>
<comment type="caution">
    <text evidence="18">The sequence shown here is derived from an EMBL/GenBank/DDBJ whole genome shotgun (WGS) entry which is preliminary data.</text>
</comment>
<keyword evidence="15" id="KW-0732">Signal</keyword>
<feature type="compositionally biased region" description="Low complexity" evidence="13">
    <location>
        <begin position="679"/>
        <end position="694"/>
    </location>
</feature>
<keyword evidence="7 14" id="KW-1133">Transmembrane helix</keyword>
<feature type="domain" description="Protein kinase" evidence="16">
    <location>
        <begin position="640"/>
        <end position="1011"/>
    </location>
</feature>
<keyword evidence="3" id="KW-0723">Serine/threonine-protein kinase</keyword>
<name>A0AAD2FZ83_9STRA</name>
<dbReference type="PROSITE" id="PS50125">
    <property type="entry name" value="GUANYLATE_CYCLASE_2"/>
    <property type="match status" value="1"/>
</dbReference>
<evidence type="ECO:0000256" key="2">
    <source>
        <dbReference type="ARBA" id="ARBA00012202"/>
    </source>
</evidence>
<feature type="signal peptide" evidence="15">
    <location>
        <begin position="1"/>
        <end position="23"/>
    </location>
</feature>
<dbReference type="SMART" id="SM00220">
    <property type="entry name" value="S_TKc"/>
    <property type="match status" value="1"/>
</dbReference>
<evidence type="ECO:0000256" key="7">
    <source>
        <dbReference type="ARBA" id="ARBA00022989"/>
    </source>
</evidence>
<feature type="domain" description="Guanylate cyclase" evidence="17">
    <location>
        <begin position="1055"/>
        <end position="1187"/>
    </location>
</feature>
<dbReference type="SUPFAM" id="SSF56112">
    <property type="entry name" value="Protein kinase-like (PK-like)"/>
    <property type="match status" value="1"/>
</dbReference>
<dbReference type="InterPro" id="IPR000719">
    <property type="entry name" value="Prot_kinase_dom"/>
</dbReference>
<evidence type="ECO:0000259" key="16">
    <source>
        <dbReference type="PROSITE" id="PS50011"/>
    </source>
</evidence>
<dbReference type="SUPFAM" id="SSF53850">
    <property type="entry name" value="Periplasmic binding protein-like II"/>
    <property type="match status" value="1"/>
</dbReference>
<dbReference type="Pfam" id="PF07714">
    <property type="entry name" value="PK_Tyr_Ser-Thr"/>
    <property type="match status" value="1"/>
</dbReference>
<dbReference type="Gene3D" id="3.40.190.10">
    <property type="entry name" value="Periplasmic binding protein-like II"/>
    <property type="match status" value="1"/>
</dbReference>
<evidence type="ECO:0000256" key="6">
    <source>
        <dbReference type="ARBA" id="ARBA00022840"/>
    </source>
</evidence>
<dbReference type="SUPFAM" id="SSF55073">
    <property type="entry name" value="Nucleotide cyclase"/>
    <property type="match status" value="1"/>
</dbReference>
<dbReference type="GO" id="GO:0007168">
    <property type="term" value="P:receptor guanylyl cyclase signaling pathway"/>
    <property type="evidence" value="ECO:0007669"/>
    <property type="project" value="TreeGrafter"/>
</dbReference>
<evidence type="ECO:0000256" key="13">
    <source>
        <dbReference type="SAM" id="MobiDB-lite"/>
    </source>
</evidence>
<dbReference type="GO" id="GO:0035556">
    <property type="term" value="P:intracellular signal transduction"/>
    <property type="evidence" value="ECO:0007669"/>
    <property type="project" value="InterPro"/>
</dbReference>
<keyword evidence="6 12" id="KW-0067">ATP-binding</keyword>
<evidence type="ECO:0000256" key="4">
    <source>
        <dbReference type="ARBA" id="ARBA00022692"/>
    </source>
</evidence>
<dbReference type="Pfam" id="PF12974">
    <property type="entry name" value="Phosphonate-bd"/>
    <property type="match status" value="1"/>
</dbReference>
<dbReference type="Gene3D" id="1.10.510.10">
    <property type="entry name" value="Transferase(Phosphotransferase) domain 1"/>
    <property type="match status" value="1"/>
</dbReference>
<evidence type="ECO:0000313" key="19">
    <source>
        <dbReference type="Proteomes" id="UP001295423"/>
    </source>
</evidence>
<dbReference type="InterPro" id="IPR011009">
    <property type="entry name" value="Kinase-like_dom_sf"/>
</dbReference>
<dbReference type="PROSITE" id="PS50194">
    <property type="entry name" value="FILAMIN_REPEAT"/>
    <property type="match status" value="1"/>
</dbReference>
<evidence type="ECO:0000256" key="11">
    <source>
        <dbReference type="PROSITE-ProRule" id="PRU00087"/>
    </source>
</evidence>
<keyword evidence="10" id="KW-0141">cGMP biosynthesis</keyword>
<dbReference type="GO" id="GO:0001653">
    <property type="term" value="F:peptide receptor activity"/>
    <property type="evidence" value="ECO:0007669"/>
    <property type="project" value="TreeGrafter"/>
</dbReference>
<feature type="region of interest" description="Disordered" evidence="13">
    <location>
        <begin position="677"/>
        <end position="718"/>
    </location>
</feature>
<feature type="transmembrane region" description="Helical" evidence="14">
    <location>
        <begin position="756"/>
        <end position="779"/>
    </location>
</feature>
<dbReference type="Gene3D" id="3.30.200.20">
    <property type="entry name" value="Phosphorylase Kinase, domain 1"/>
    <property type="match status" value="1"/>
</dbReference>
<dbReference type="InterPro" id="IPR017441">
    <property type="entry name" value="Protein_kinase_ATP_BS"/>
</dbReference>
<dbReference type="GO" id="GO:0005886">
    <property type="term" value="C:plasma membrane"/>
    <property type="evidence" value="ECO:0007669"/>
    <property type="project" value="TreeGrafter"/>
</dbReference>
<keyword evidence="3" id="KW-0418">Kinase</keyword>